<dbReference type="InterPro" id="IPR050792">
    <property type="entry name" value="ADP-ribosylglycohydrolase"/>
</dbReference>
<dbReference type="EMBL" id="PDUD01000066">
    <property type="protein sequence ID" value="PHN01005.1"/>
    <property type="molecule type" value="Genomic_DNA"/>
</dbReference>
<dbReference type="Gene3D" id="1.10.4080.10">
    <property type="entry name" value="ADP-ribosylation/Crystallin J1"/>
    <property type="match status" value="1"/>
</dbReference>
<name>A0A2D0MXN5_FLAN2</name>
<reference evidence="4 5" key="1">
    <citation type="submission" date="2017-10" db="EMBL/GenBank/DDBJ databases">
        <title>The draft genome sequence of Lewinella nigricans NBRC 102662.</title>
        <authorList>
            <person name="Wang K."/>
        </authorList>
    </citation>
    <scope>NUCLEOTIDE SEQUENCE [LARGE SCALE GENOMIC DNA]</scope>
    <source>
        <strain evidence="4 5">NBRC 102662</strain>
    </source>
</reference>
<protein>
    <submittedName>
        <fullName evidence="4">ADP-ribosylglycohydrolase</fullName>
    </submittedName>
</protein>
<keyword evidence="2 4" id="KW-0378">Hydrolase</keyword>
<feature type="binding site" evidence="3">
    <location>
        <position position="289"/>
    </location>
    <ligand>
        <name>Mg(2+)</name>
        <dbReference type="ChEBI" id="CHEBI:18420"/>
        <label>1</label>
    </ligand>
</feature>
<dbReference type="GO" id="GO:0016787">
    <property type="term" value="F:hydrolase activity"/>
    <property type="evidence" value="ECO:0007669"/>
    <property type="project" value="UniProtKB-KW"/>
</dbReference>
<dbReference type="InterPro" id="IPR036705">
    <property type="entry name" value="Ribosyl_crysJ1_sf"/>
</dbReference>
<dbReference type="Proteomes" id="UP000223913">
    <property type="component" value="Unassembled WGS sequence"/>
</dbReference>
<comment type="caution">
    <text evidence="4">The sequence shown here is derived from an EMBL/GenBank/DDBJ whole genome shotgun (WGS) entry which is preliminary data.</text>
</comment>
<evidence type="ECO:0000256" key="3">
    <source>
        <dbReference type="PIRSR" id="PIRSR605502-1"/>
    </source>
</evidence>
<dbReference type="SUPFAM" id="SSF101478">
    <property type="entry name" value="ADP-ribosylglycohydrolase"/>
    <property type="match status" value="1"/>
</dbReference>
<feature type="binding site" evidence="3">
    <location>
        <position position="66"/>
    </location>
    <ligand>
        <name>Mg(2+)</name>
        <dbReference type="ChEBI" id="CHEBI:18420"/>
        <label>1</label>
    </ligand>
</feature>
<keyword evidence="3" id="KW-0460">Magnesium</keyword>
<feature type="binding site" evidence="3">
    <location>
        <position position="65"/>
    </location>
    <ligand>
        <name>Mg(2+)</name>
        <dbReference type="ChEBI" id="CHEBI:18420"/>
        <label>1</label>
    </ligand>
</feature>
<sequence length="338" mass="37886">MMFEDLFLAYAIGDAFGAGVEFQDRDWIRQHVDFSRLVNARASIRADVPDPEMFTRHYTPWEYSDDTEMTIGTARALLSGRPFTAELLIEYWSREYQSGVATKGYGRNGHGSMRWVYSGAKSIEEVWRFQATREYPGNAAPMRAVPLGFAPSHLIDDYALINADATHPHPKARAANILVARACRYLLVEKQDPAKLIHNILPFLQETDRETADLLLQIDRLPPPHLLQPQHYTLLCGPQPIREPRFPEGIHGLPSDAMLTAGAVAYMLKHFRNTFSGLQFAIRLGGDVDTVAGIVTGILAGRYGSSSLPGFMRRSVEGIPLLRELAKDFGRWVSDNQS</sequence>
<dbReference type="PANTHER" id="PTHR16222">
    <property type="entry name" value="ADP-RIBOSYLGLYCOHYDROLASE"/>
    <property type="match status" value="1"/>
</dbReference>
<proteinExistence type="inferred from homology"/>
<dbReference type="AlphaFoldDB" id="A0A2D0MXN5"/>
<comment type="similarity">
    <text evidence="1">Belongs to the ADP-ribosylglycohydrolase family.</text>
</comment>
<gene>
    <name evidence="4" type="ORF">CRP01_39400</name>
</gene>
<evidence type="ECO:0000313" key="4">
    <source>
        <dbReference type="EMBL" id="PHN01005.1"/>
    </source>
</evidence>
<comment type="cofactor">
    <cofactor evidence="3">
        <name>Mg(2+)</name>
        <dbReference type="ChEBI" id="CHEBI:18420"/>
    </cofactor>
    <text evidence="3">Binds 2 magnesium ions per subunit.</text>
</comment>
<keyword evidence="5" id="KW-1185">Reference proteome</keyword>
<organism evidence="4 5">
    <name type="scientific">Flavilitoribacter nigricans (strain ATCC 23147 / DSM 23189 / NBRC 102662 / NCIMB 1420 / SS-2)</name>
    <name type="common">Lewinella nigricans</name>
    <dbReference type="NCBI Taxonomy" id="1122177"/>
    <lineage>
        <taxon>Bacteria</taxon>
        <taxon>Pseudomonadati</taxon>
        <taxon>Bacteroidota</taxon>
        <taxon>Saprospiria</taxon>
        <taxon>Saprospirales</taxon>
        <taxon>Lewinellaceae</taxon>
        <taxon>Flavilitoribacter</taxon>
    </lineage>
</organism>
<feature type="binding site" evidence="3">
    <location>
        <position position="287"/>
    </location>
    <ligand>
        <name>Mg(2+)</name>
        <dbReference type="ChEBI" id="CHEBI:18420"/>
        <label>1</label>
    </ligand>
</feature>
<dbReference type="PANTHER" id="PTHR16222:SF24">
    <property type="entry name" value="ADP-RIBOSYLHYDROLASE ARH3"/>
    <property type="match status" value="1"/>
</dbReference>
<feature type="binding site" evidence="3">
    <location>
        <position position="290"/>
    </location>
    <ligand>
        <name>Mg(2+)</name>
        <dbReference type="ChEBI" id="CHEBI:18420"/>
        <label>1</label>
    </ligand>
</feature>
<dbReference type="OrthoDB" id="9798107at2"/>
<evidence type="ECO:0000313" key="5">
    <source>
        <dbReference type="Proteomes" id="UP000223913"/>
    </source>
</evidence>
<dbReference type="GO" id="GO:0046872">
    <property type="term" value="F:metal ion binding"/>
    <property type="evidence" value="ECO:0007669"/>
    <property type="project" value="UniProtKB-KW"/>
</dbReference>
<dbReference type="Pfam" id="PF03747">
    <property type="entry name" value="ADP_ribosyl_GH"/>
    <property type="match status" value="1"/>
</dbReference>
<keyword evidence="3" id="KW-0479">Metal-binding</keyword>
<evidence type="ECO:0000256" key="1">
    <source>
        <dbReference type="ARBA" id="ARBA00010702"/>
    </source>
</evidence>
<accession>A0A2D0MXN5</accession>
<evidence type="ECO:0000256" key="2">
    <source>
        <dbReference type="ARBA" id="ARBA00022801"/>
    </source>
</evidence>
<dbReference type="InterPro" id="IPR005502">
    <property type="entry name" value="Ribosyl_crysJ1"/>
</dbReference>
<feature type="binding site" evidence="3">
    <location>
        <position position="64"/>
    </location>
    <ligand>
        <name>Mg(2+)</name>
        <dbReference type="ChEBI" id="CHEBI:18420"/>
        <label>1</label>
    </ligand>
</feature>